<dbReference type="GO" id="GO:0005737">
    <property type="term" value="C:cytoplasm"/>
    <property type="evidence" value="ECO:0007669"/>
    <property type="project" value="TreeGrafter"/>
</dbReference>
<gene>
    <name evidence="2" type="ORF">H9848_01910</name>
</gene>
<accession>A0A9D1XQ11</accession>
<dbReference type="PANTHER" id="PTHR31901:SF9">
    <property type="entry name" value="GH3 DOMAIN-CONTAINING PROTEIN"/>
    <property type="match status" value="1"/>
</dbReference>
<feature type="domain" description="GH3 middle" evidence="1">
    <location>
        <begin position="344"/>
        <end position="409"/>
    </location>
</feature>
<dbReference type="Pfam" id="PF03321">
    <property type="entry name" value="GH3"/>
    <property type="match status" value="1"/>
</dbReference>
<organism evidence="2 3">
    <name type="scientific">Candidatus Parabacteroides intestinigallinarum</name>
    <dbReference type="NCBI Taxonomy" id="2838722"/>
    <lineage>
        <taxon>Bacteria</taxon>
        <taxon>Pseudomonadati</taxon>
        <taxon>Bacteroidota</taxon>
        <taxon>Bacteroidia</taxon>
        <taxon>Bacteroidales</taxon>
        <taxon>Tannerellaceae</taxon>
        <taxon>Parabacteroides</taxon>
    </lineage>
</organism>
<proteinExistence type="predicted"/>
<evidence type="ECO:0000313" key="3">
    <source>
        <dbReference type="Proteomes" id="UP000823847"/>
    </source>
</evidence>
<sequence length="545" mass="62552">MNEKPTIPEYLLRLSDGCFGIEAFSLFEESERVQRELLGQILRSASHTEFGKRYDFASIHDVNQFRERIPILSWKDFEPYSDRLVRGEKDLLFPGKAQFFTLTSGTSGKEKYIPDSSMSAVVRKLILRYRMAQYLKEVPDLLTGKFLPLTNAPQISYTSAGIPCGTASGLTLGQATLDRFLAYPMCILQNKDPESRDYLLMRFAIEQERIFSIAGNNAGRLTGLIALAKRYWQDIIRDIELGRMDGARSVDAEVEEELRKYSRPNPERAERLRELAREADDFVPKTYWPDLRLALFWLSSSVGSYVEEVKPLLPSATKYMDVGYGSSEAKFNIPMRAGERSGALSIATAFYEFLPEEGGEPVLAHEVEEGKCYELIVTTWAGLYRYNMKDIVRVDGFVGKTPKIEFIRKSSELLNIAGEKIPASAVNDCVRDLLRDYQRQVRQVQVFCDMEEHRYVCYVELMDPEGFKVTEEVDERANRLLADRFQFYGMRIYQHQILKPMRLVLMRQGWQDSLYASKLKPGLSLSQIKLPILILEPAAEKWIAR</sequence>
<evidence type="ECO:0000259" key="1">
    <source>
        <dbReference type="Pfam" id="PF23571"/>
    </source>
</evidence>
<dbReference type="AlphaFoldDB" id="A0A9D1XQ11"/>
<comment type="caution">
    <text evidence="2">The sequence shown here is derived from an EMBL/GenBank/DDBJ whole genome shotgun (WGS) entry which is preliminary data.</text>
</comment>
<dbReference type="EMBL" id="DXEN01000010">
    <property type="protein sequence ID" value="HIX85350.1"/>
    <property type="molecule type" value="Genomic_DNA"/>
</dbReference>
<evidence type="ECO:0000313" key="2">
    <source>
        <dbReference type="EMBL" id="HIX85350.1"/>
    </source>
</evidence>
<dbReference type="GO" id="GO:0016881">
    <property type="term" value="F:acid-amino acid ligase activity"/>
    <property type="evidence" value="ECO:0007669"/>
    <property type="project" value="TreeGrafter"/>
</dbReference>
<protein>
    <submittedName>
        <fullName evidence="2">GH3 auxin-responsive promoter family protein</fullName>
    </submittedName>
</protein>
<dbReference type="InterPro" id="IPR004993">
    <property type="entry name" value="GH3"/>
</dbReference>
<dbReference type="InterPro" id="IPR055377">
    <property type="entry name" value="GH3_M"/>
</dbReference>
<dbReference type="Pfam" id="PF23571">
    <property type="entry name" value="GH3_M"/>
    <property type="match status" value="1"/>
</dbReference>
<reference evidence="2" key="1">
    <citation type="journal article" date="2021" name="PeerJ">
        <title>Extensive microbial diversity within the chicken gut microbiome revealed by metagenomics and culture.</title>
        <authorList>
            <person name="Gilroy R."/>
            <person name="Ravi A."/>
            <person name="Getino M."/>
            <person name="Pursley I."/>
            <person name="Horton D.L."/>
            <person name="Alikhan N.F."/>
            <person name="Baker D."/>
            <person name="Gharbi K."/>
            <person name="Hall N."/>
            <person name="Watson M."/>
            <person name="Adriaenssens E.M."/>
            <person name="Foster-Nyarko E."/>
            <person name="Jarju S."/>
            <person name="Secka A."/>
            <person name="Antonio M."/>
            <person name="Oren A."/>
            <person name="Chaudhuri R.R."/>
            <person name="La Ragione R."/>
            <person name="Hildebrand F."/>
            <person name="Pallen M.J."/>
        </authorList>
    </citation>
    <scope>NUCLEOTIDE SEQUENCE</scope>
    <source>
        <strain evidence="2">ChiHecec2B26-12326</strain>
    </source>
</reference>
<dbReference type="Proteomes" id="UP000823847">
    <property type="component" value="Unassembled WGS sequence"/>
</dbReference>
<dbReference type="PANTHER" id="PTHR31901">
    <property type="entry name" value="GH3 DOMAIN-CONTAINING PROTEIN"/>
    <property type="match status" value="1"/>
</dbReference>
<name>A0A9D1XQ11_9BACT</name>
<reference evidence="2" key="2">
    <citation type="submission" date="2021-04" db="EMBL/GenBank/DDBJ databases">
        <authorList>
            <person name="Gilroy R."/>
        </authorList>
    </citation>
    <scope>NUCLEOTIDE SEQUENCE</scope>
    <source>
        <strain evidence="2">ChiHecec2B26-12326</strain>
    </source>
</reference>